<evidence type="ECO:0000313" key="2">
    <source>
        <dbReference type="EMBL" id="MBL0385780.1"/>
    </source>
</evidence>
<name>A0ABS1J674_9BACL</name>
<organism evidence="2 3">
    <name type="scientific">Tumebacillus amylolyticus</name>
    <dbReference type="NCBI Taxonomy" id="2801339"/>
    <lineage>
        <taxon>Bacteria</taxon>
        <taxon>Bacillati</taxon>
        <taxon>Bacillota</taxon>
        <taxon>Bacilli</taxon>
        <taxon>Bacillales</taxon>
        <taxon>Alicyclobacillaceae</taxon>
        <taxon>Tumebacillus</taxon>
    </lineage>
</organism>
<evidence type="ECO:0000256" key="1">
    <source>
        <dbReference type="SAM" id="MobiDB-lite"/>
    </source>
</evidence>
<keyword evidence="3" id="KW-1185">Reference proteome</keyword>
<dbReference type="Proteomes" id="UP000602284">
    <property type="component" value="Unassembled WGS sequence"/>
</dbReference>
<accession>A0ABS1J674</accession>
<proteinExistence type="predicted"/>
<comment type="caution">
    <text evidence="2">The sequence shown here is derived from an EMBL/GenBank/DDBJ whole genome shotgun (WGS) entry which is preliminary data.</text>
</comment>
<dbReference type="EMBL" id="JAEQNB010000001">
    <property type="protein sequence ID" value="MBL0385780.1"/>
    <property type="molecule type" value="Genomic_DNA"/>
</dbReference>
<dbReference type="RefSeq" id="WP_201631277.1">
    <property type="nucleotide sequence ID" value="NZ_JAEQNB010000001.1"/>
</dbReference>
<gene>
    <name evidence="2" type="ORF">JJB07_03880</name>
</gene>
<feature type="compositionally biased region" description="Acidic residues" evidence="1">
    <location>
        <begin position="143"/>
        <end position="152"/>
    </location>
</feature>
<reference evidence="2 3" key="1">
    <citation type="submission" date="2021-01" db="EMBL/GenBank/DDBJ databases">
        <title>Tumebacillus sp. strain ITR2 16S ribosomal RNA gene Genome sequencing and assembly.</title>
        <authorList>
            <person name="Kang M."/>
        </authorList>
    </citation>
    <scope>NUCLEOTIDE SEQUENCE [LARGE SCALE GENOMIC DNA]</scope>
    <source>
        <strain evidence="2 3">ITR2</strain>
    </source>
</reference>
<protein>
    <submittedName>
        <fullName evidence="2">Uncharacterized protein</fullName>
    </submittedName>
</protein>
<sequence length="782" mass="88184">MPFQNLVPQIGVQKKQEPTVNVPTSPAHLQPSRLSQGTILQLQRLHGNRAVSQWLQRTTAMQTPVQGKFAKLPDELYQDEETNDLYEFDQPHQHPITKIITYGLRRIKDDLYVYVYDSGEVVPEDDAQQRLRLNKDDDASSDDHDDDPDDFVYPEIKDLSNLNGMELDAPSKKKAKADLNAEDVKNRVNRKRKTNFTTQVSLLPNSEGDTSASKEPLYKSNQLWVEDLRIGDSDRPDTRFDTQKSHTVAWTLVREELKSLKSLNLHDVLTFLVHRQRELHKLADNMKTTRDESKLSGKQKVELMEKKEIEKLSLELSSPETYTGLDQADHATTIYDWSLRVSQLIKVYVQAYQLSKAATYSAGRAIGHGEYSARELLRAHENSLLGDQKDFINPKNYDPTDSAPARLQKIETEIANAAKTLLDVKHNLSLPDEAYKFAVGHWIEALYLSFPTVMSKCKDKILEGIDVSDATKKNTEDITKMQSNPRLIASETSTLRQDPPGALGTDFTANVALIPLTEDPDGTGSVKARFAQNDATEDRETKVPSYHAKSLGIMSLQISDLDRPETRFPTQMSHTVAWTLLRARILSYQRKNLATLLQFLGDEMEKLAAFSTDGEKGAFSLLVDSFKQLIASSKSQWPVNEWQVFASDLLRRYAVIYQAATSTTYADSTTFGKAEGHGESSHMALLRTVEKSLLNKEAPAFSEDKIAESASKLLDIHPEPSLDVRNAKAAYHHWFQSLKDTFPNVMASYEKAIDTKALQNEFPQSVQDKSGFKNIEAWFASA</sequence>
<evidence type="ECO:0000313" key="3">
    <source>
        <dbReference type="Proteomes" id="UP000602284"/>
    </source>
</evidence>
<feature type="region of interest" description="Disordered" evidence="1">
    <location>
        <begin position="134"/>
        <end position="155"/>
    </location>
</feature>